<protein>
    <recommendedName>
        <fullName evidence="1">CBM21 domain-containing protein</fullName>
    </recommendedName>
</protein>
<reference evidence="2" key="1">
    <citation type="submission" date="2021-01" db="EMBL/GenBank/DDBJ databases">
        <title>Metabolic potential, ecology and presence of endohyphal bacteria is reflected in genomic diversity of Mucoromycotina.</title>
        <authorList>
            <person name="Muszewska A."/>
            <person name="Okrasinska A."/>
            <person name="Steczkiewicz K."/>
            <person name="Drgas O."/>
            <person name="Orlowska M."/>
            <person name="Perlinska-Lenart U."/>
            <person name="Aleksandrzak-Piekarczyk T."/>
            <person name="Szatraj K."/>
            <person name="Zielenkiewicz U."/>
            <person name="Pilsyk S."/>
            <person name="Malc E."/>
            <person name="Mieczkowski P."/>
            <person name="Kruszewska J.S."/>
            <person name="Biernat P."/>
            <person name="Pawlowska J."/>
        </authorList>
    </citation>
    <scope>NUCLEOTIDE SEQUENCE</scope>
    <source>
        <strain evidence="2">WA0000018081</strain>
    </source>
</reference>
<feature type="domain" description="CBM21" evidence="1">
    <location>
        <begin position="119"/>
        <end position="229"/>
    </location>
</feature>
<gene>
    <name evidence="2" type="ORF">INT48_009644</name>
</gene>
<dbReference type="AlphaFoldDB" id="A0A8H7T0M0"/>
<dbReference type="GO" id="GO:0008157">
    <property type="term" value="F:protein phosphatase 1 binding"/>
    <property type="evidence" value="ECO:0007669"/>
    <property type="project" value="TreeGrafter"/>
</dbReference>
<organism evidence="2 3">
    <name type="scientific">Thamnidium elegans</name>
    <dbReference type="NCBI Taxonomy" id="101142"/>
    <lineage>
        <taxon>Eukaryota</taxon>
        <taxon>Fungi</taxon>
        <taxon>Fungi incertae sedis</taxon>
        <taxon>Mucoromycota</taxon>
        <taxon>Mucoromycotina</taxon>
        <taxon>Mucoromycetes</taxon>
        <taxon>Mucorales</taxon>
        <taxon>Mucorineae</taxon>
        <taxon>Mucoraceae</taxon>
        <taxon>Thamnidium</taxon>
    </lineage>
</organism>
<evidence type="ECO:0000313" key="3">
    <source>
        <dbReference type="Proteomes" id="UP000613177"/>
    </source>
</evidence>
<dbReference type="PROSITE" id="PS51159">
    <property type="entry name" value="CBM21"/>
    <property type="match status" value="1"/>
</dbReference>
<comment type="caution">
    <text evidence="2">The sequence shown here is derived from an EMBL/GenBank/DDBJ whole genome shotgun (WGS) entry which is preliminary data.</text>
</comment>
<dbReference type="Proteomes" id="UP000613177">
    <property type="component" value="Unassembled WGS sequence"/>
</dbReference>
<name>A0A8H7T0M0_9FUNG</name>
<dbReference type="InterPro" id="IPR005036">
    <property type="entry name" value="CBM21_dom"/>
</dbReference>
<dbReference type="GO" id="GO:2001069">
    <property type="term" value="F:glycogen binding"/>
    <property type="evidence" value="ECO:0007669"/>
    <property type="project" value="TreeGrafter"/>
</dbReference>
<dbReference type="InterPro" id="IPR050782">
    <property type="entry name" value="PP1_regulatory_subunit_3"/>
</dbReference>
<evidence type="ECO:0000259" key="1">
    <source>
        <dbReference type="PROSITE" id="PS51159"/>
    </source>
</evidence>
<dbReference type="EMBL" id="JAEPRE010000003">
    <property type="protein sequence ID" value="KAG2237706.1"/>
    <property type="molecule type" value="Genomic_DNA"/>
</dbReference>
<dbReference type="PANTHER" id="PTHR12307">
    <property type="entry name" value="PROTEIN PHOSPHATASE 1 REGULATORY SUBUNIT"/>
    <property type="match status" value="1"/>
</dbReference>
<dbReference type="GO" id="GO:0005979">
    <property type="term" value="P:regulation of glycogen biosynthetic process"/>
    <property type="evidence" value="ECO:0007669"/>
    <property type="project" value="TreeGrafter"/>
</dbReference>
<dbReference type="PANTHER" id="PTHR12307:SF36">
    <property type="entry name" value="GLYCOGEN-BINDING SUBUNIT 76A"/>
    <property type="match status" value="1"/>
</dbReference>
<proteinExistence type="predicted"/>
<dbReference type="GO" id="GO:0000164">
    <property type="term" value="C:protein phosphatase type 1 complex"/>
    <property type="evidence" value="ECO:0007669"/>
    <property type="project" value="TreeGrafter"/>
</dbReference>
<sequence length="268" mass="31083">MIPTGKEQENNGISNEYTRQLVASALSSSVQITTPKDKRIELPLLLKSSLRTPRSASAPCSPTTGLKSVHFNKDNLEDVCLFRKAQTPLAISQKNIFWEINKKSLVYKNWPTRLSDIIDKKTKVIRIEKSTIQLLDHNKLMTGKILVRNLDYHKTVTIRYSFDFWETIENCEAKFKQQDDHKNNNTSYDVFTFNISVPIDATNLYFAVNYKVGSKEFWDNNEGRNYEIQINNSTSAKKKILKKKLDQKEDGLKARYDFAFCTYSYPYH</sequence>
<evidence type="ECO:0000313" key="2">
    <source>
        <dbReference type="EMBL" id="KAG2237706.1"/>
    </source>
</evidence>
<dbReference type="Pfam" id="PF03370">
    <property type="entry name" value="CBM_21"/>
    <property type="match status" value="1"/>
</dbReference>
<accession>A0A8H7T0M0</accession>
<dbReference type="Gene3D" id="2.60.40.2440">
    <property type="entry name" value="Carbohydrate binding type-21 domain"/>
    <property type="match status" value="1"/>
</dbReference>
<dbReference type="InterPro" id="IPR038175">
    <property type="entry name" value="CBM21_dom_sf"/>
</dbReference>
<keyword evidence="3" id="KW-1185">Reference proteome</keyword>